<dbReference type="Proteomes" id="UP000184170">
    <property type="component" value="Unassembled WGS sequence"/>
</dbReference>
<dbReference type="InterPro" id="IPR050748">
    <property type="entry name" value="Glycosyltrans_8_dom-fam"/>
</dbReference>
<dbReference type="GO" id="GO:0046872">
    <property type="term" value="F:metal ion binding"/>
    <property type="evidence" value="ECO:0007669"/>
    <property type="project" value="UniProtKB-KW"/>
</dbReference>
<dbReference type="STRING" id="494016.SAMN04487965_1446"/>
<dbReference type="Pfam" id="PF01501">
    <property type="entry name" value="Glyco_transf_8"/>
    <property type="match status" value="1"/>
</dbReference>
<evidence type="ECO:0000313" key="5">
    <source>
        <dbReference type="Proteomes" id="UP000184170"/>
    </source>
</evidence>
<dbReference type="InterPro" id="IPR029044">
    <property type="entry name" value="Nucleotide-diphossugar_trans"/>
</dbReference>
<dbReference type="EMBL" id="FQVA01000001">
    <property type="protein sequence ID" value="SHF13394.1"/>
    <property type="molecule type" value="Genomic_DNA"/>
</dbReference>
<dbReference type="Gene3D" id="3.90.550.10">
    <property type="entry name" value="Spore Coat Polysaccharide Biosynthesis Protein SpsA, Chain A"/>
    <property type="match status" value="1"/>
</dbReference>
<protein>
    <submittedName>
        <fullName evidence="4">Glycosyl transferase family 8</fullName>
    </submittedName>
</protein>
<keyword evidence="1" id="KW-0328">Glycosyltransferase</keyword>
<dbReference type="AlphaFoldDB" id="A0A1M4Z5U2"/>
<keyword evidence="2 4" id="KW-0808">Transferase</keyword>
<gene>
    <name evidence="4" type="ORF">SAMN04487965_1446</name>
</gene>
<dbReference type="PANTHER" id="PTHR13778:SF47">
    <property type="entry name" value="LIPOPOLYSACCHARIDE 1,3-GALACTOSYLTRANSFERASE"/>
    <property type="match status" value="1"/>
</dbReference>
<dbReference type="PANTHER" id="PTHR13778">
    <property type="entry name" value="GLYCOSYLTRANSFERASE 8 DOMAIN-CONTAINING PROTEIN"/>
    <property type="match status" value="1"/>
</dbReference>
<dbReference type="GO" id="GO:0016757">
    <property type="term" value="F:glycosyltransferase activity"/>
    <property type="evidence" value="ECO:0007669"/>
    <property type="project" value="UniProtKB-KW"/>
</dbReference>
<keyword evidence="3" id="KW-0479">Metal-binding</keyword>
<proteinExistence type="predicted"/>
<dbReference type="InterPro" id="IPR002495">
    <property type="entry name" value="Glyco_trans_8"/>
</dbReference>
<evidence type="ECO:0000313" key="4">
    <source>
        <dbReference type="EMBL" id="SHF13394.1"/>
    </source>
</evidence>
<keyword evidence="5" id="KW-1185">Reference proteome</keyword>
<evidence type="ECO:0000256" key="3">
    <source>
        <dbReference type="ARBA" id="ARBA00022723"/>
    </source>
</evidence>
<reference evidence="5" key="1">
    <citation type="submission" date="2016-11" db="EMBL/GenBank/DDBJ databases">
        <authorList>
            <person name="Varghese N."/>
            <person name="Submissions S."/>
        </authorList>
    </citation>
    <scope>NUCLEOTIDE SEQUENCE [LARGE SCALE GENOMIC DNA]</scope>
    <source>
        <strain evidence="5">CGMCC 1.7063</strain>
    </source>
</reference>
<dbReference type="SUPFAM" id="SSF53448">
    <property type="entry name" value="Nucleotide-diphospho-sugar transferases"/>
    <property type="match status" value="1"/>
</dbReference>
<sequence length="203" mass="23089">MPWIKVSEGTIHDLPSTEKYPISIYYRLLLPTLIPSYLKKIIYLDADLIIRGARLWDADQDGKSTLAVPNLCQRTMGMVRHIDRLRLGIAPSSKYSNADVLIIDLEKWRSASISEKSIHYIEQHADTYSSLIRMPSMWCWLTRRETWIRDGIRCMYCTPIQPGGGAPMVNRFSGWYAMIRSSFTLRRPDGAGATPFGCAAGED</sequence>
<name>A0A1M4Z5U2_9GAMM</name>
<organism evidence="4 5">
    <name type="scientific">Microbulbifer donghaiensis</name>
    <dbReference type="NCBI Taxonomy" id="494016"/>
    <lineage>
        <taxon>Bacteria</taxon>
        <taxon>Pseudomonadati</taxon>
        <taxon>Pseudomonadota</taxon>
        <taxon>Gammaproteobacteria</taxon>
        <taxon>Cellvibrionales</taxon>
        <taxon>Microbulbiferaceae</taxon>
        <taxon>Microbulbifer</taxon>
    </lineage>
</organism>
<evidence type="ECO:0000256" key="1">
    <source>
        <dbReference type="ARBA" id="ARBA00022676"/>
    </source>
</evidence>
<accession>A0A1M4Z5U2</accession>
<evidence type="ECO:0000256" key="2">
    <source>
        <dbReference type="ARBA" id="ARBA00022679"/>
    </source>
</evidence>
<dbReference type="OrthoDB" id="9807549at2"/>